<dbReference type="AlphaFoldDB" id="A0A2R6NL39"/>
<organism evidence="2 3">
    <name type="scientific">Hermanssonia centrifuga</name>
    <dbReference type="NCBI Taxonomy" id="98765"/>
    <lineage>
        <taxon>Eukaryota</taxon>
        <taxon>Fungi</taxon>
        <taxon>Dikarya</taxon>
        <taxon>Basidiomycota</taxon>
        <taxon>Agaricomycotina</taxon>
        <taxon>Agaricomycetes</taxon>
        <taxon>Polyporales</taxon>
        <taxon>Meruliaceae</taxon>
        <taxon>Hermanssonia</taxon>
    </lineage>
</organism>
<proteinExistence type="predicted"/>
<gene>
    <name evidence="2" type="ORF">PHLCEN_2v11125</name>
</gene>
<name>A0A2R6NL39_9APHY</name>
<evidence type="ECO:0000313" key="3">
    <source>
        <dbReference type="Proteomes" id="UP000186601"/>
    </source>
</evidence>
<reference evidence="2 3" key="1">
    <citation type="submission" date="2018-02" db="EMBL/GenBank/DDBJ databases">
        <title>Genome sequence of the basidiomycete white-rot fungus Phlebia centrifuga.</title>
        <authorList>
            <person name="Granchi Z."/>
            <person name="Peng M."/>
            <person name="de Vries R.P."/>
            <person name="Hilden K."/>
            <person name="Makela M.R."/>
            <person name="Grigoriev I."/>
            <person name="Riley R."/>
        </authorList>
    </citation>
    <scope>NUCLEOTIDE SEQUENCE [LARGE SCALE GENOMIC DNA]</scope>
    <source>
        <strain evidence="2 3">FBCC195</strain>
    </source>
</reference>
<dbReference type="OrthoDB" id="2974599at2759"/>
<dbReference type="Proteomes" id="UP000186601">
    <property type="component" value="Unassembled WGS sequence"/>
</dbReference>
<evidence type="ECO:0000256" key="1">
    <source>
        <dbReference type="SAM" id="MobiDB-lite"/>
    </source>
</evidence>
<sequence length="192" mass="20716">MIMLAAADPDSTVRDDSDEGCGYERTQAGVPLMLHPSRPLTHFFTPSSSQSQPHLSRLLVPNGATMLPYSAYSDSRLTPLARAYTHQRVTGVGVDSAGRRFDSQYPASGESEIADVLPAYDDKDGPPRYQEALGEVHISGPSPPMVSDTPIAHAEPRDMISSHSNANANNQRCVAPFSQSMISSDVYPADKI</sequence>
<feature type="region of interest" description="Disordered" evidence="1">
    <location>
        <begin position="1"/>
        <end position="20"/>
    </location>
</feature>
<keyword evidence="3" id="KW-1185">Reference proteome</keyword>
<protein>
    <submittedName>
        <fullName evidence="2">Uncharacterized protein</fullName>
    </submittedName>
</protein>
<evidence type="ECO:0000313" key="2">
    <source>
        <dbReference type="EMBL" id="PSR73021.1"/>
    </source>
</evidence>
<comment type="caution">
    <text evidence="2">The sequence shown here is derived from an EMBL/GenBank/DDBJ whole genome shotgun (WGS) entry which is preliminary data.</text>
</comment>
<accession>A0A2R6NL39</accession>
<dbReference type="EMBL" id="MLYV02001119">
    <property type="protein sequence ID" value="PSR73021.1"/>
    <property type="molecule type" value="Genomic_DNA"/>
</dbReference>